<sequence>MDQSQQIDRSIAKIQFPKKFEGLFRPKNARYRVFYGGRGGAKSWCFARALLSKGLKTPLRILCAREFQTSIKDSVHKLLSDQIYDLELQGFYEITQTTIRGLNGTEFIFVGIKNNTNNVKSIEGIDICWVEEAQSVSKNSWDVLIPTIRKEGSEIWVSFNPELPTDETWKRFVENPPEGAIVQKVNWSDNPWFPDVLDYERKALQSRDYAAYNNVWEGIPRTQVDGAVFGKEMEMAEIDGRITRVPYDPIKPVFTIWDLGFADSTSIWFVQFIGMEIRVLRYLESNQKTISWYLAEIQKFGYMFDTHYLPHDAGSHNLGTGKSIEEIVRATGIKVQVLDRVPIVDSINAARTIFPRCYFDRQNTEEGLNCLRHYRYDVDEHGQFSQKPIHDQYSHGADAWRMLGLMVNEPRKPKVKKPSYMPQGSWMG</sequence>
<evidence type="ECO:0000313" key="2">
    <source>
        <dbReference type="EMBL" id="CAB4151260.1"/>
    </source>
</evidence>
<dbReference type="PANTHER" id="PTHR39184:SF1">
    <property type="entry name" value="PBSX PHAGE TERMINASE LARGE SUBUNIT"/>
    <property type="match status" value="1"/>
</dbReference>
<name>A0A6J5N1V4_9CAUD</name>
<accession>A0A6J5N1V4</accession>
<dbReference type="Gene3D" id="3.30.420.280">
    <property type="match status" value="1"/>
</dbReference>
<dbReference type="Pfam" id="PF04466">
    <property type="entry name" value="Terminase_3"/>
    <property type="match status" value="1"/>
</dbReference>
<organism evidence="2">
    <name type="scientific">uncultured Caudovirales phage</name>
    <dbReference type="NCBI Taxonomy" id="2100421"/>
    <lineage>
        <taxon>Viruses</taxon>
        <taxon>Duplodnaviria</taxon>
        <taxon>Heunggongvirae</taxon>
        <taxon>Uroviricota</taxon>
        <taxon>Caudoviricetes</taxon>
        <taxon>Peduoviridae</taxon>
        <taxon>Maltschvirus</taxon>
        <taxon>Maltschvirus maltsch</taxon>
    </lineage>
</organism>
<dbReference type="NCBIfam" id="TIGR01547">
    <property type="entry name" value="phage_term_2"/>
    <property type="match status" value="1"/>
</dbReference>
<dbReference type="EMBL" id="LR796556">
    <property type="protein sequence ID" value="CAB4151260.1"/>
    <property type="molecule type" value="Genomic_DNA"/>
</dbReference>
<dbReference type="InterPro" id="IPR006437">
    <property type="entry name" value="Phage_terminase_lsu"/>
</dbReference>
<reference evidence="2" key="1">
    <citation type="submission" date="2020-04" db="EMBL/GenBank/DDBJ databases">
        <authorList>
            <person name="Chiriac C."/>
            <person name="Salcher M."/>
            <person name="Ghai R."/>
            <person name="Kavagutti S V."/>
        </authorList>
    </citation>
    <scope>NUCLEOTIDE SEQUENCE</scope>
</reference>
<dbReference type="Gene3D" id="3.40.50.300">
    <property type="entry name" value="P-loop containing nucleotide triphosphate hydrolases"/>
    <property type="match status" value="1"/>
</dbReference>
<protein>
    <submittedName>
        <fullName evidence="2">XtmB Phage terminase large subunit</fullName>
    </submittedName>
</protein>
<dbReference type="InterPro" id="IPR052380">
    <property type="entry name" value="Viral_DNA_packaging_terminase"/>
</dbReference>
<gene>
    <name evidence="2" type="ORF">UFOVP599_9</name>
</gene>
<proteinExistence type="predicted"/>
<feature type="domain" description="Phage terminase large subunit N-terminal" evidence="1">
    <location>
        <begin position="29"/>
        <end position="218"/>
    </location>
</feature>
<dbReference type="InterPro" id="IPR035412">
    <property type="entry name" value="Terminase_L_N"/>
</dbReference>
<dbReference type="PANTHER" id="PTHR39184">
    <property type="match status" value="1"/>
</dbReference>
<dbReference type="InterPro" id="IPR027417">
    <property type="entry name" value="P-loop_NTPase"/>
</dbReference>
<evidence type="ECO:0000259" key="1">
    <source>
        <dbReference type="Pfam" id="PF04466"/>
    </source>
</evidence>